<feature type="chain" id="PRO_5003404166" description="Domain of unknown function WSN domain-containing protein" evidence="3">
    <location>
        <begin position="28"/>
        <end position="993"/>
    </location>
</feature>
<dbReference type="OMA" id="WRINSME"/>
<evidence type="ECO:0000313" key="6">
    <source>
        <dbReference type="Proteomes" id="UP000008068"/>
    </source>
</evidence>
<feature type="domain" description="Domain of unknown function WSN" evidence="4">
    <location>
        <begin position="60"/>
        <end position="128"/>
    </location>
</feature>
<feature type="compositionally biased region" description="Polar residues" evidence="1">
    <location>
        <begin position="882"/>
        <end position="902"/>
    </location>
</feature>
<keyword evidence="2" id="KW-0812">Transmembrane</keyword>
<accession>G0MYR2</accession>
<evidence type="ECO:0000256" key="3">
    <source>
        <dbReference type="SAM" id="SignalP"/>
    </source>
</evidence>
<dbReference type="HOGENOM" id="CLU_301149_0_0_1"/>
<dbReference type="PANTHER" id="PTHR31227">
    <property type="entry name" value="PROTEIN CBG15697"/>
    <property type="match status" value="1"/>
</dbReference>
<evidence type="ECO:0000259" key="4">
    <source>
        <dbReference type="SMART" id="SM00453"/>
    </source>
</evidence>
<feature type="compositionally biased region" description="Pro residues" evidence="1">
    <location>
        <begin position="783"/>
        <end position="818"/>
    </location>
</feature>
<feature type="compositionally biased region" description="Basic and acidic residues" evidence="1">
    <location>
        <begin position="963"/>
        <end position="993"/>
    </location>
</feature>
<name>G0MYR2_CAEBE</name>
<dbReference type="InParanoid" id="G0MYR2"/>
<dbReference type="EMBL" id="GL379821">
    <property type="protein sequence ID" value="EGT47896.1"/>
    <property type="molecule type" value="Genomic_DNA"/>
</dbReference>
<keyword evidence="2" id="KW-1133">Transmembrane helix</keyword>
<feature type="transmembrane region" description="Helical" evidence="2">
    <location>
        <begin position="704"/>
        <end position="723"/>
    </location>
</feature>
<dbReference type="eggNOG" id="ENOG502SZZP">
    <property type="taxonomic scope" value="Eukaryota"/>
</dbReference>
<keyword evidence="6" id="KW-1185">Reference proteome</keyword>
<feature type="region of interest" description="Disordered" evidence="1">
    <location>
        <begin position="747"/>
        <end position="993"/>
    </location>
</feature>
<dbReference type="AlphaFoldDB" id="G0MYR2"/>
<reference evidence="6" key="1">
    <citation type="submission" date="2011-07" db="EMBL/GenBank/DDBJ databases">
        <authorList>
            <consortium name="Caenorhabditis brenneri Sequencing and Analysis Consortium"/>
            <person name="Wilson R.K."/>
        </authorList>
    </citation>
    <scope>NUCLEOTIDE SEQUENCE [LARGE SCALE GENOMIC DNA]</scope>
    <source>
        <strain evidence="6">PB2801</strain>
    </source>
</reference>
<protein>
    <recommendedName>
        <fullName evidence="4">Domain of unknown function WSN domain-containing protein</fullName>
    </recommendedName>
</protein>
<sequence>MKNKAMVKNIVILFIAAFLYTLNTACAIKPPKIVDNVVSYFENLDFSSHEKSIEADQKYEGAIVNIDKLLAIARIVTGISLQAGLADESISVDQAITEFLNLEPVKLESLVEFSKKPADKLLEKLLLVKKSIKGETIRTEQAFIILDEIRELWRINSMEVKKLPTDLSTLDVVKKWNPLELGKFNVDETIRWLNAMLEKKQVDFQSLKSSLKMVIVAMSRTPSYEESQPIVTFLESIKPLEDFSRLIGLLDKVHLNELKIFSKEKEDIFSQNFDILKKLKLGSESNINVTRAAFNLKYSKPLHLVTIGFVNGADDLEKMVKDVHNINFMDSLLMNGVPLIGLVSVGKFKDELFLYEKKINPVLTDRHYKALRKAHLMSNELYTSPDELNAFTLQSNFETIREKIDWKVSIEEIISSSTYITTFHSDDYIKLYTEYLNCLLGVKGPIEKVAAFSRLIMNIRDLNLDSTNNLATHFDEMSSTISEAATVIPNIRQTGESIRKDHSNEVKDLMKLKEVKNYTKSLGNVAVVLATLKYAISKSEVFESFVKTGRSIQKIVHASERVEVQNAAKPFFHVFETTASRITKFLVQVEDFERKIRNLNGFNITLVASVLTELNKIADVDFKSETFLFAIEKISDHITDTASITVLDDFRRDLGKLSKLELSFSNYHRSFSEMPNALKQIYDVFKNARNRKEPLNTDTTRNTLITVGVLLFVFILLLIFWCVKDYRSPFWKFKNKYFKGKQTMRTAREGGVPRGGKVPKQESSVGEDGREKRRKTTSSQSEPIPPPPPPPPNPQPCPSNQPLSTSPPIPPPPPPPHAPASTVAPQPSLTGSSGKNEVAPNKTPRGTPIAPAPKTSTSKALVTKASTTRSADNVSREKTKTVNKTQSVDGTNTKTASDNTKSTDAEGETMPDRNISGIKKGKREQDTLAQPDSTDKTHKTVDTEKYTFGGENTLNECPSDIYNNEKHPISDGKETSLPPEPRRKESKKKEEQD</sequence>
<evidence type="ECO:0000256" key="2">
    <source>
        <dbReference type="SAM" id="Phobius"/>
    </source>
</evidence>
<gene>
    <name evidence="5" type="ORF">CAEBREN_16161</name>
</gene>
<dbReference type="SMART" id="SM00453">
    <property type="entry name" value="WSN"/>
    <property type="match status" value="1"/>
</dbReference>
<dbReference type="InterPro" id="IPR003125">
    <property type="entry name" value="WSN"/>
</dbReference>
<evidence type="ECO:0000313" key="5">
    <source>
        <dbReference type="EMBL" id="EGT47896.1"/>
    </source>
</evidence>
<dbReference type="OrthoDB" id="5877199at2759"/>
<dbReference type="Proteomes" id="UP000008068">
    <property type="component" value="Unassembled WGS sequence"/>
</dbReference>
<feature type="compositionally biased region" description="Polar residues" evidence="1">
    <location>
        <begin position="854"/>
        <end position="873"/>
    </location>
</feature>
<dbReference type="STRING" id="135651.G0MYR2"/>
<evidence type="ECO:0000256" key="1">
    <source>
        <dbReference type="SAM" id="MobiDB-lite"/>
    </source>
</evidence>
<keyword evidence="3" id="KW-0732">Signal</keyword>
<proteinExistence type="predicted"/>
<dbReference type="Pfam" id="PF02206">
    <property type="entry name" value="WSN"/>
    <property type="match status" value="1"/>
</dbReference>
<feature type="compositionally biased region" description="Basic and acidic residues" evidence="1">
    <location>
        <begin position="933"/>
        <end position="945"/>
    </location>
</feature>
<dbReference type="PANTHER" id="PTHR31227:SF1">
    <property type="entry name" value="DOMAIN OF UNKNOWN FUNCTION WSN DOMAIN-CONTAINING PROTEIN"/>
    <property type="match status" value="1"/>
</dbReference>
<feature type="signal peptide" evidence="3">
    <location>
        <begin position="1"/>
        <end position="27"/>
    </location>
</feature>
<keyword evidence="2" id="KW-0472">Membrane</keyword>
<organism evidence="6">
    <name type="scientific">Caenorhabditis brenneri</name>
    <name type="common">Nematode worm</name>
    <dbReference type="NCBI Taxonomy" id="135651"/>
    <lineage>
        <taxon>Eukaryota</taxon>
        <taxon>Metazoa</taxon>
        <taxon>Ecdysozoa</taxon>
        <taxon>Nematoda</taxon>
        <taxon>Chromadorea</taxon>
        <taxon>Rhabditida</taxon>
        <taxon>Rhabditina</taxon>
        <taxon>Rhabditomorpha</taxon>
        <taxon>Rhabditoidea</taxon>
        <taxon>Rhabditidae</taxon>
        <taxon>Peloderinae</taxon>
        <taxon>Caenorhabditis</taxon>
    </lineage>
</organism>